<proteinExistence type="predicted"/>
<dbReference type="Proteomes" id="UP001642260">
    <property type="component" value="Unassembled WGS sequence"/>
</dbReference>
<reference evidence="1 2" key="1">
    <citation type="submission" date="2022-03" db="EMBL/GenBank/DDBJ databases">
        <authorList>
            <person name="Macdonald S."/>
            <person name="Ahmed S."/>
            <person name="Newling K."/>
        </authorList>
    </citation>
    <scope>NUCLEOTIDE SEQUENCE [LARGE SCALE GENOMIC DNA]</scope>
</reference>
<evidence type="ECO:0000313" key="2">
    <source>
        <dbReference type="Proteomes" id="UP001642260"/>
    </source>
</evidence>
<gene>
    <name evidence="1" type="ORF">ERUC_LOCUS39082</name>
</gene>
<dbReference type="AlphaFoldDB" id="A0ABC8LTB4"/>
<dbReference type="EMBL" id="CAKOAT010712932">
    <property type="protein sequence ID" value="CAH8386599.1"/>
    <property type="molecule type" value="Genomic_DNA"/>
</dbReference>
<keyword evidence="2" id="KW-1185">Reference proteome</keyword>
<evidence type="ECO:0000313" key="1">
    <source>
        <dbReference type="EMBL" id="CAH8386599.1"/>
    </source>
</evidence>
<name>A0ABC8LTB4_ERUVS</name>
<organism evidence="1 2">
    <name type="scientific">Eruca vesicaria subsp. sativa</name>
    <name type="common">Garden rocket</name>
    <name type="synonym">Eruca sativa</name>
    <dbReference type="NCBI Taxonomy" id="29727"/>
    <lineage>
        <taxon>Eukaryota</taxon>
        <taxon>Viridiplantae</taxon>
        <taxon>Streptophyta</taxon>
        <taxon>Embryophyta</taxon>
        <taxon>Tracheophyta</taxon>
        <taxon>Spermatophyta</taxon>
        <taxon>Magnoliopsida</taxon>
        <taxon>eudicotyledons</taxon>
        <taxon>Gunneridae</taxon>
        <taxon>Pentapetalae</taxon>
        <taxon>rosids</taxon>
        <taxon>malvids</taxon>
        <taxon>Brassicales</taxon>
        <taxon>Brassicaceae</taxon>
        <taxon>Brassiceae</taxon>
        <taxon>Eruca</taxon>
    </lineage>
</organism>
<protein>
    <submittedName>
        <fullName evidence="1">Uncharacterized protein</fullName>
    </submittedName>
</protein>
<comment type="caution">
    <text evidence="1">The sequence shown here is derived from an EMBL/GenBank/DDBJ whole genome shotgun (WGS) entry which is preliminary data.</text>
</comment>
<sequence>MRATYQCFDITSGAGDVFPEVGLSFAGGASTVLTPPLGIFRCFLVFSGGGENS</sequence>
<accession>A0ABC8LTB4</accession>